<gene>
    <name evidence="2" type="ORF">C5F47_08990</name>
</gene>
<dbReference type="KEGG" id="ncl:C5F47_08990"/>
<feature type="transmembrane region" description="Helical" evidence="1">
    <location>
        <begin position="273"/>
        <end position="292"/>
    </location>
</feature>
<keyword evidence="1" id="KW-1133">Transmembrane helix</keyword>
<accession>A0A7D5R9K9</accession>
<reference evidence="2 3" key="1">
    <citation type="submission" date="2018-02" db="EMBL/GenBank/DDBJ databases">
        <title>Complete genome of Nitrosopumilus cobalaminigenes HCA1.</title>
        <authorList>
            <person name="Qin W."/>
            <person name="Zheng Y."/>
            <person name="Stahl D.A."/>
        </authorList>
    </citation>
    <scope>NUCLEOTIDE SEQUENCE [LARGE SCALE GENOMIC DNA]</scope>
    <source>
        <strain evidence="2 3">HCA1</strain>
    </source>
</reference>
<keyword evidence="3" id="KW-1185">Reference proteome</keyword>
<proteinExistence type="predicted"/>
<sequence length="298" mass="34075">MNSKIITSFLILSVILIIPQVYAQSEPIPEVNQKSVQVTIESDGNVSVLHQIRDTNDSRELKFVDGTVSNVEFIDKLGRYEAVEITPGAKSIVILPNQGEMFVKYDLDDALILKNNIWSLDFRYLETTTFVVPEEVKLLFANERPVFLESKNAFTCHGCQMLLEYSINEPIKIQTVEWENQKFVVEMITFAEIENFQFSQPTKEISFNVNQSDQFVTTVIPLELLWGPYAVFLNDEKTFFHEYVNNGTHVWVNMKPDTTGKISIIGTTVVPEFPIIAPLAIGFLIIMMVPLIRKFNLR</sequence>
<keyword evidence="1" id="KW-0812">Transmembrane</keyword>
<keyword evidence="1" id="KW-0472">Membrane</keyword>
<dbReference type="RefSeq" id="WP_179360782.1">
    <property type="nucleotide sequence ID" value="NZ_CP026993.1"/>
</dbReference>
<evidence type="ECO:0000313" key="2">
    <source>
        <dbReference type="EMBL" id="QLH03663.1"/>
    </source>
</evidence>
<evidence type="ECO:0008006" key="4">
    <source>
        <dbReference type="Google" id="ProtNLM"/>
    </source>
</evidence>
<dbReference type="EMBL" id="CP026993">
    <property type="protein sequence ID" value="QLH03663.1"/>
    <property type="molecule type" value="Genomic_DNA"/>
</dbReference>
<name>A0A7D5R9K9_9ARCH</name>
<protein>
    <recommendedName>
        <fullName evidence="4">Copper-binding protein</fullName>
    </recommendedName>
</protein>
<dbReference type="OrthoDB" id="11500at2157"/>
<evidence type="ECO:0000256" key="1">
    <source>
        <dbReference type="SAM" id="Phobius"/>
    </source>
</evidence>
<dbReference type="GeneID" id="56060197"/>
<dbReference type="AlphaFoldDB" id="A0A7D5R9K9"/>
<evidence type="ECO:0000313" key="3">
    <source>
        <dbReference type="Proteomes" id="UP000509771"/>
    </source>
</evidence>
<dbReference type="Proteomes" id="UP000509771">
    <property type="component" value="Chromosome"/>
</dbReference>
<organism evidence="2 3">
    <name type="scientific">Nitrosopumilus cobalaminigenes</name>
    <dbReference type="NCBI Taxonomy" id="1470066"/>
    <lineage>
        <taxon>Archaea</taxon>
        <taxon>Nitrososphaerota</taxon>
        <taxon>Nitrososphaeria</taxon>
        <taxon>Nitrosopumilales</taxon>
        <taxon>Nitrosopumilaceae</taxon>
        <taxon>Nitrosopumilus</taxon>
    </lineage>
</organism>